<evidence type="ECO:0000256" key="6">
    <source>
        <dbReference type="ARBA" id="ARBA00022679"/>
    </source>
</evidence>
<sequence>MKVLFATSEARPLVKTGGLADVSGALPPALRGDKIDCRLLLPGYPGVLHGVQGARQCLVFERLPIFGPTRLLLAKMPDSDTPVYVIDAPHYYGREGGPYQDTDGRDHADNALRFGLLSWLAAYLASGTSPLDWRPDVLHCNDWQTGLAPAWLRFMGGGAKSLMTIHNLAYQGIFPPETVGQLGLPAEHFHIAGLEYYGNLSFLKAGLFYADRLSTVSPSYAEEIQHEPLGMGLQGLLAGRREVLSGIVNGIDTAFWNPAADLHIGCSYSARNPAAKKNCKQALQEDLNLAVEAQAPVFGMISRLTHQKGLDLVLEMADWLVGQGGQMVFLGSGDAALEASLHELAARHPGRVASVIGYDEGLAHRIEAGADCFLMPSRFEPCGLNQMYSQRYGTPPIVHATGGLRDTVVDATPEALARGAATGFVFAEATAAALQAAVARALALYRDAAAWKRLQVAGMKRDFSWEKSAAEYAELYRGMVGKD</sequence>
<dbReference type="Gene3D" id="3.40.50.2000">
    <property type="entry name" value="Glycogen Phosphorylase B"/>
    <property type="match status" value="2"/>
</dbReference>
<gene>
    <name evidence="8" type="primary">glgA</name>
    <name evidence="11" type="ORF">EDC61_10815</name>
</gene>
<comment type="catalytic activity">
    <reaction evidence="1 8">
        <text>[(1-&gt;4)-alpha-D-glucosyl](n) + ADP-alpha-D-glucose = [(1-&gt;4)-alpha-D-glucosyl](n+1) + ADP + H(+)</text>
        <dbReference type="Rhea" id="RHEA:18189"/>
        <dbReference type="Rhea" id="RHEA-COMP:9584"/>
        <dbReference type="Rhea" id="RHEA-COMP:9587"/>
        <dbReference type="ChEBI" id="CHEBI:15378"/>
        <dbReference type="ChEBI" id="CHEBI:15444"/>
        <dbReference type="ChEBI" id="CHEBI:57498"/>
        <dbReference type="ChEBI" id="CHEBI:456216"/>
        <dbReference type="EC" id="2.4.1.21"/>
    </reaction>
</comment>
<dbReference type="SUPFAM" id="SSF53756">
    <property type="entry name" value="UDP-Glycosyltransferase/glycogen phosphorylase"/>
    <property type="match status" value="1"/>
</dbReference>
<comment type="pathway">
    <text evidence="3 8">Glycan biosynthesis; glycogen biosynthesis.</text>
</comment>
<comment type="function">
    <text evidence="2 8">Synthesizes alpha-1,4-glucan chains using ADP-glucose.</text>
</comment>
<feature type="domain" description="Starch synthase catalytic" evidence="10">
    <location>
        <begin position="2"/>
        <end position="238"/>
    </location>
</feature>
<keyword evidence="5 8" id="KW-0328">Glycosyltransferase</keyword>
<dbReference type="CDD" id="cd03791">
    <property type="entry name" value="GT5_Glycogen_synthase_DULL1-like"/>
    <property type="match status" value="1"/>
</dbReference>
<dbReference type="EMBL" id="SLZY01000008">
    <property type="protein sequence ID" value="TCS71672.1"/>
    <property type="molecule type" value="Genomic_DNA"/>
</dbReference>
<dbReference type="GO" id="GO:0009011">
    <property type="term" value="F:alpha-1,4-glucan glucosyltransferase (ADP-glucose donor) activity"/>
    <property type="evidence" value="ECO:0007669"/>
    <property type="project" value="UniProtKB-UniRule"/>
</dbReference>
<dbReference type="NCBIfam" id="NF001899">
    <property type="entry name" value="PRK00654.1-2"/>
    <property type="match status" value="1"/>
</dbReference>
<dbReference type="GO" id="GO:0004373">
    <property type="term" value="F:alpha-1,4-glucan glucosyltransferase (UDP-glucose donor) activity"/>
    <property type="evidence" value="ECO:0007669"/>
    <property type="project" value="InterPro"/>
</dbReference>
<feature type="binding site" evidence="8">
    <location>
        <position position="15"/>
    </location>
    <ligand>
        <name>ADP-alpha-D-glucose</name>
        <dbReference type="ChEBI" id="CHEBI:57498"/>
    </ligand>
</feature>
<evidence type="ECO:0000313" key="12">
    <source>
        <dbReference type="Proteomes" id="UP000295135"/>
    </source>
</evidence>
<proteinExistence type="inferred from homology"/>
<feature type="domain" description="Glycosyl transferase family 1" evidence="9">
    <location>
        <begin position="294"/>
        <end position="451"/>
    </location>
</feature>
<dbReference type="PANTHER" id="PTHR45825">
    <property type="entry name" value="GRANULE-BOUND STARCH SYNTHASE 1, CHLOROPLASTIC/AMYLOPLASTIC"/>
    <property type="match status" value="1"/>
</dbReference>
<evidence type="ECO:0000256" key="4">
    <source>
        <dbReference type="ARBA" id="ARBA00010281"/>
    </source>
</evidence>
<dbReference type="InterPro" id="IPR011835">
    <property type="entry name" value="GS/SS"/>
</dbReference>
<evidence type="ECO:0000256" key="3">
    <source>
        <dbReference type="ARBA" id="ARBA00004964"/>
    </source>
</evidence>
<reference evidence="11 12" key="1">
    <citation type="submission" date="2019-03" db="EMBL/GenBank/DDBJ databases">
        <title>Genomic Encyclopedia of Type Strains, Phase IV (KMG-IV): sequencing the most valuable type-strain genomes for metagenomic binning, comparative biology and taxonomic classification.</title>
        <authorList>
            <person name="Goeker M."/>
        </authorList>
    </citation>
    <scope>NUCLEOTIDE SEQUENCE [LARGE SCALE GENOMIC DNA]</scope>
    <source>
        <strain evidence="11 12">DSM 103923</strain>
    </source>
</reference>
<dbReference type="RefSeq" id="WP_126460402.1">
    <property type="nucleotide sequence ID" value="NZ_AP018721.1"/>
</dbReference>
<dbReference type="InterPro" id="IPR013534">
    <property type="entry name" value="Starch_synth_cat_dom"/>
</dbReference>
<dbReference type="Proteomes" id="UP000295135">
    <property type="component" value="Unassembled WGS sequence"/>
</dbReference>
<dbReference type="Pfam" id="PF08323">
    <property type="entry name" value="Glyco_transf_5"/>
    <property type="match status" value="1"/>
</dbReference>
<dbReference type="HAMAP" id="MF_00484">
    <property type="entry name" value="Glycogen_synth"/>
    <property type="match status" value="1"/>
</dbReference>
<dbReference type="AlphaFoldDB" id="A0A4R3JWR8"/>
<evidence type="ECO:0000259" key="10">
    <source>
        <dbReference type="Pfam" id="PF08323"/>
    </source>
</evidence>
<comment type="caution">
    <text evidence="11">The sequence shown here is derived from an EMBL/GenBank/DDBJ whole genome shotgun (WGS) entry which is preliminary data.</text>
</comment>
<organism evidence="11 12">
    <name type="scientific">Sulfuritortus calidifontis</name>
    <dbReference type="NCBI Taxonomy" id="1914471"/>
    <lineage>
        <taxon>Bacteria</taxon>
        <taxon>Pseudomonadati</taxon>
        <taxon>Pseudomonadota</taxon>
        <taxon>Betaproteobacteria</taxon>
        <taxon>Nitrosomonadales</taxon>
        <taxon>Thiobacillaceae</taxon>
        <taxon>Sulfuritortus</taxon>
    </lineage>
</organism>
<evidence type="ECO:0000256" key="8">
    <source>
        <dbReference type="HAMAP-Rule" id="MF_00484"/>
    </source>
</evidence>
<protein>
    <recommendedName>
        <fullName evidence="8">Glycogen synthase</fullName>
        <ecNumber evidence="8">2.4.1.21</ecNumber>
    </recommendedName>
    <alternativeName>
        <fullName evidence="8">Starch [bacterial glycogen] synthase</fullName>
    </alternativeName>
</protein>
<dbReference type="EC" id="2.4.1.21" evidence="8"/>
<evidence type="ECO:0000256" key="5">
    <source>
        <dbReference type="ARBA" id="ARBA00022676"/>
    </source>
</evidence>
<evidence type="ECO:0000259" key="9">
    <source>
        <dbReference type="Pfam" id="PF00534"/>
    </source>
</evidence>
<evidence type="ECO:0000256" key="7">
    <source>
        <dbReference type="ARBA" id="ARBA00023056"/>
    </source>
</evidence>
<accession>A0A4R3JWR8</accession>
<keyword evidence="12" id="KW-1185">Reference proteome</keyword>
<dbReference type="NCBIfam" id="TIGR02095">
    <property type="entry name" value="glgA"/>
    <property type="match status" value="1"/>
</dbReference>
<dbReference type="OrthoDB" id="9808590at2"/>
<dbReference type="UniPathway" id="UPA00164"/>
<dbReference type="InterPro" id="IPR001296">
    <property type="entry name" value="Glyco_trans_1"/>
</dbReference>
<keyword evidence="6 8" id="KW-0808">Transferase</keyword>
<dbReference type="Pfam" id="PF00534">
    <property type="entry name" value="Glycos_transf_1"/>
    <property type="match status" value="1"/>
</dbReference>
<name>A0A4R3JWR8_9PROT</name>
<dbReference type="GO" id="GO:0005978">
    <property type="term" value="P:glycogen biosynthetic process"/>
    <property type="evidence" value="ECO:0007669"/>
    <property type="project" value="UniProtKB-UniRule"/>
</dbReference>
<evidence type="ECO:0000313" key="11">
    <source>
        <dbReference type="EMBL" id="TCS71672.1"/>
    </source>
</evidence>
<keyword evidence="7 8" id="KW-0320">Glycogen biosynthesis</keyword>
<evidence type="ECO:0000256" key="1">
    <source>
        <dbReference type="ARBA" id="ARBA00001478"/>
    </source>
</evidence>
<evidence type="ECO:0000256" key="2">
    <source>
        <dbReference type="ARBA" id="ARBA00002764"/>
    </source>
</evidence>
<dbReference type="PANTHER" id="PTHR45825:SF11">
    <property type="entry name" value="ALPHA AMYLASE DOMAIN-CONTAINING PROTEIN"/>
    <property type="match status" value="1"/>
</dbReference>
<comment type="similarity">
    <text evidence="4 8">Belongs to the glycosyltransferase 1 family. Bacterial/plant glycogen synthase subfamily.</text>
</comment>
<dbReference type="GO" id="GO:0005829">
    <property type="term" value="C:cytosol"/>
    <property type="evidence" value="ECO:0007669"/>
    <property type="project" value="TreeGrafter"/>
</dbReference>